<organism evidence="1 2">
    <name type="scientific">Nakamurella flava</name>
    <dbReference type="NCBI Taxonomy" id="2576308"/>
    <lineage>
        <taxon>Bacteria</taxon>
        <taxon>Bacillati</taxon>
        <taxon>Actinomycetota</taxon>
        <taxon>Actinomycetes</taxon>
        <taxon>Nakamurellales</taxon>
        <taxon>Nakamurellaceae</taxon>
        <taxon>Nakamurella</taxon>
    </lineage>
</organism>
<reference evidence="1 2" key="1">
    <citation type="submission" date="2019-05" db="EMBL/GenBank/DDBJ databases">
        <title>Nakamurella sp. N5BH11, whole genome shotgun sequence.</title>
        <authorList>
            <person name="Tuo L."/>
        </authorList>
    </citation>
    <scope>NUCLEOTIDE SEQUENCE [LARGE SCALE GENOMIC DNA]</scope>
    <source>
        <strain evidence="1 2">N5BH11</strain>
    </source>
</reference>
<dbReference type="EMBL" id="SZZH01000006">
    <property type="protein sequence ID" value="TKV56771.1"/>
    <property type="molecule type" value="Genomic_DNA"/>
</dbReference>
<dbReference type="PANTHER" id="PTHR10000">
    <property type="entry name" value="PHOSPHOSERINE PHOSPHATASE"/>
    <property type="match status" value="1"/>
</dbReference>
<dbReference type="GO" id="GO:0000287">
    <property type="term" value="F:magnesium ion binding"/>
    <property type="evidence" value="ECO:0007669"/>
    <property type="project" value="TreeGrafter"/>
</dbReference>
<dbReference type="NCBIfam" id="TIGR01484">
    <property type="entry name" value="HAD-SF-IIB"/>
    <property type="match status" value="1"/>
</dbReference>
<sequence length="291" mass="31036">MSSSPSPVRSAAETPPRLIVTDMDGTLLDASGMKVSDRNMAALRRAQDAGVPVVIATGRPIWWLTPVLEAGFTGVAVCMNGAIVYDVGADDIIAASPLTPEVMQTFIGRLTELDPTVSLAVERLGTTLQACIAEESYDHPWAFGYFQRSPRETLLAEPVAKLLVRGRTDSRTLAAVAQEAADTMGWTTTEDSAEVDGSPVHITWSTDDGLIEVAAAGVNKGAALDRLAARWDIDPAHAIAFGDMPNDLEMFAWAGRAVAMGNAHNDVVAVADEIAADHHDDGVARVLERWF</sequence>
<dbReference type="Proteomes" id="UP000306985">
    <property type="component" value="Unassembled WGS sequence"/>
</dbReference>
<dbReference type="GO" id="GO:0016791">
    <property type="term" value="F:phosphatase activity"/>
    <property type="evidence" value="ECO:0007669"/>
    <property type="project" value="UniProtKB-ARBA"/>
</dbReference>
<dbReference type="InterPro" id="IPR023214">
    <property type="entry name" value="HAD_sf"/>
</dbReference>
<dbReference type="Gene3D" id="3.40.50.1000">
    <property type="entry name" value="HAD superfamily/HAD-like"/>
    <property type="match status" value="1"/>
</dbReference>
<evidence type="ECO:0000313" key="1">
    <source>
        <dbReference type="EMBL" id="TKV56771.1"/>
    </source>
</evidence>
<dbReference type="InterPro" id="IPR006379">
    <property type="entry name" value="HAD-SF_hydro_IIB"/>
</dbReference>
<keyword evidence="2" id="KW-1185">Reference proteome</keyword>
<proteinExistence type="predicted"/>
<dbReference type="SFLD" id="SFLDS00003">
    <property type="entry name" value="Haloacid_Dehalogenase"/>
    <property type="match status" value="1"/>
</dbReference>
<dbReference type="InterPro" id="IPR036412">
    <property type="entry name" value="HAD-like_sf"/>
</dbReference>
<dbReference type="Gene3D" id="3.30.1240.10">
    <property type="match status" value="1"/>
</dbReference>
<dbReference type="PANTHER" id="PTHR10000:SF8">
    <property type="entry name" value="HAD SUPERFAMILY HYDROLASE-LIKE, TYPE 3"/>
    <property type="match status" value="1"/>
</dbReference>
<dbReference type="SUPFAM" id="SSF56784">
    <property type="entry name" value="HAD-like"/>
    <property type="match status" value="1"/>
</dbReference>
<protein>
    <submittedName>
        <fullName evidence="1">HAD family phosphatase</fullName>
    </submittedName>
</protein>
<dbReference type="GO" id="GO:0005829">
    <property type="term" value="C:cytosol"/>
    <property type="evidence" value="ECO:0007669"/>
    <property type="project" value="TreeGrafter"/>
</dbReference>
<dbReference type="RefSeq" id="WP_137451158.1">
    <property type="nucleotide sequence ID" value="NZ_SZZH01000006.1"/>
</dbReference>
<dbReference type="Pfam" id="PF08282">
    <property type="entry name" value="Hydrolase_3"/>
    <property type="match status" value="1"/>
</dbReference>
<dbReference type="OrthoDB" id="3180855at2"/>
<dbReference type="InterPro" id="IPR000150">
    <property type="entry name" value="Cof"/>
</dbReference>
<name>A0A4U6QA34_9ACTN</name>
<dbReference type="NCBIfam" id="TIGR00099">
    <property type="entry name" value="Cof-subfamily"/>
    <property type="match status" value="1"/>
</dbReference>
<comment type="caution">
    <text evidence="1">The sequence shown here is derived from an EMBL/GenBank/DDBJ whole genome shotgun (WGS) entry which is preliminary data.</text>
</comment>
<evidence type="ECO:0000313" key="2">
    <source>
        <dbReference type="Proteomes" id="UP000306985"/>
    </source>
</evidence>
<gene>
    <name evidence="1" type="ORF">FDO65_18125</name>
</gene>
<dbReference type="SFLD" id="SFLDG01140">
    <property type="entry name" value="C2.B:_Phosphomannomutase_and_P"/>
    <property type="match status" value="1"/>
</dbReference>
<dbReference type="AlphaFoldDB" id="A0A4U6QA34"/>
<accession>A0A4U6QA34</accession>